<proteinExistence type="inferred from homology"/>
<accession>A0A4R2GKH9</accession>
<dbReference type="RefSeq" id="WP_132433320.1">
    <property type="nucleotide sequence ID" value="NZ_SLWK01000004.1"/>
</dbReference>
<evidence type="ECO:0000256" key="7">
    <source>
        <dbReference type="ARBA" id="ARBA00023136"/>
    </source>
</evidence>
<comment type="subcellular location">
    <subcellularLocation>
        <location evidence="1">Cell membrane</location>
        <topology evidence="1">Multi-pass membrane protein</topology>
    </subcellularLocation>
</comment>
<evidence type="ECO:0000256" key="6">
    <source>
        <dbReference type="ARBA" id="ARBA00022989"/>
    </source>
</evidence>
<keyword evidence="7 8" id="KW-0472">Membrane</keyword>
<name>A0A4R2GKH9_9BACT</name>
<dbReference type="Proteomes" id="UP000295221">
    <property type="component" value="Unassembled WGS sequence"/>
</dbReference>
<feature type="transmembrane region" description="Helical" evidence="8">
    <location>
        <begin position="6"/>
        <end position="27"/>
    </location>
</feature>
<evidence type="ECO:0000313" key="10">
    <source>
        <dbReference type="Proteomes" id="UP000295221"/>
    </source>
</evidence>
<comment type="caution">
    <text evidence="9">The sequence shown here is derived from an EMBL/GenBank/DDBJ whole genome shotgun (WGS) entry which is preliminary data.</text>
</comment>
<dbReference type="OrthoDB" id="9799958at2"/>
<dbReference type="InterPro" id="IPR007208">
    <property type="entry name" value="MrpF/PhaF-like"/>
</dbReference>
<dbReference type="AlphaFoldDB" id="A0A4R2GKH9"/>
<evidence type="ECO:0000256" key="5">
    <source>
        <dbReference type="ARBA" id="ARBA00022692"/>
    </source>
</evidence>
<reference evidence="9 10" key="1">
    <citation type="submission" date="2019-03" db="EMBL/GenBank/DDBJ databases">
        <title>Genomic Encyclopedia of Type Strains, Phase IV (KMG-IV): sequencing the most valuable type-strain genomes for metagenomic binning, comparative biology and taxonomic classification.</title>
        <authorList>
            <person name="Goeker M."/>
        </authorList>
    </citation>
    <scope>NUCLEOTIDE SEQUENCE [LARGE SCALE GENOMIC DNA]</scope>
    <source>
        <strain evidence="9 10">DSM 24179</strain>
    </source>
</reference>
<sequence length="95" mass="11044">MESSEFLKYASQAAMFIMTVAMLFPMFRLFRGPTLTDRIVALDQMELTIMGMILCYAVYSEKQIYLDVVLMSSFLLAFGAMIITRYLFKRKIKND</sequence>
<evidence type="ECO:0000256" key="8">
    <source>
        <dbReference type="SAM" id="Phobius"/>
    </source>
</evidence>
<dbReference type="GO" id="GO:0005886">
    <property type="term" value="C:plasma membrane"/>
    <property type="evidence" value="ECO:0007669"/>
    <property type="project" value="UniProtKB-SubCell"/>
</dbReference>
<keyword evidence="5 8" id="KW-0812">Transmembrane</keyword>
<keyword evidence="4" id="KW-1003">Cell membrane</keyword>
<gene>
    <name evidence="9" type="ORF">EV194_10437</name>
</gene>
<dbReference type="Pfam" id="PF04066">
    <property type="entry name" value="MrpF_PhaF"/>
    <property type="match status" value="1"/>
</dbReference>
<evidence type="ECO:0000256" key="3">
    <source>
        <dbReference type="ARBA" id="ARBA00022448"/>
    </source>
</evidence>
<dbReference type="PANTHER" id="PTHR34702">
    <property type="entry name" value="NA(+)/H(+) ANTIPORTER SUBUNIT F1"/>
    <property type="match status" value="1"/>
</dbReference>
<feature type="transmembrane region" description="Helical" evidence="8">
    <location>
        <begin position="39"/>
        <end position="59"/>
    </location>
</feature>
<evidence type="ECO:0000256" key="4">
    <source>
        <dbReference type="ARBA" id="ARBA00022475"/>
    </source>
</evidence>
<dbReference type="EMBL" id="SLWK01000004">
    <property type="protein sequence ID" value="TCO08726.1"/>
    <property type="molecule type" value="Genomic_DNA"/>
</dbReference>
<feature type="transmembrane region" description="Helical" evidence="8">
    <location>
        <begin position="65"/>
        <end position="88"/>
    </location>
</feature>
<evidence type="ECO:0000256" key="2">
    <source>
        <dbReference type="ARBA" id="ARBA00009212"/>
    </source>
</evidence>
<evidence type="ECO:0000256" key="1">
    <source>
        <dbReference type="ARBA" id="ARBA00004651"/>
    </source>
</evidence>
<protein>
    <submittedName>
        <fullName evidence="9">Multicomponent Na+:H+ antiporter subunit F</fullName>
    </submittedName>
</protein>
<evidence type="ECO:0000313" key="9">
    <source>
        <dbReference type="EMBL" id="TCO08726.1"/>
    </source>
</evidence>
<comment type="similarity">
    <text evidence="2">Belongs to the CPA3 antiporters (TC 2.A.63) subunit F family.</text>
</comment>
<keyword evidence="3" id="KW-0813">Transport</keyword>
<dbReference type="PANTHER" id="PTHR34702:SF1">
    <property type="entry name" value="NA(+)_H(+) ANTIPORTER SUBUNIT F"/>
    <property type="match status" value="1"/>
</dbReference>
<keyword evidence="10" id="KW-1185">Reference proteome</keyword>
<organism evidence="9 10">
    <name type="scientific">Natronoflexus pectinivorans</name>
    <dbReference type="NCBI Taxonomy" id="682526"/>
    <lineage>
        <taxon>Bacteria</taxon>
        <taxon>Pseudomonadati</taxon>
        <taxon>Bacteroidota</taxon>
        <taxon>Bacteroidia</taxon>
        <taxon>Marinilabiliales</taxon>
        <taxon>Marinilabiliaceae</taxon>
        <taxon>Natronoflexus</taxon>
    </lineage>
</organism>
<dbReference type="GO" id="GO:0015385">
    <property type="term" value="F:sodium:proton antiporter activity"/>
    <property type="evidence" value="ECO:0007669"/>
    <property type="project" value="TreeGrafter"/>
</dbReference>
<keyword evidence="6 8" id="KW-1133">Transmembrane helix</keyword>